<feature type="transmembrane region" description="Helical" evidence="12 13">
    <location>
        <begin position="244"/>
        <end position="261"/>
    </location>
</feature>
<dbReference type="HAMAP" id="MF_03217">
    <property type="entry name" value="PEMT"/>
    <property type="match status" value="1"/>
</dbReference>
<dbReference type="GO" id="GO:0032259">
    <property type="term" value="P:methylation"/>
    <property type="evidence" value="ECO:0007669"/>
    <property type="project" value="UniProtKB-KW"/>
</dbReference>
<evidence type="ECO:0000256" key="4">
    <source>
        <dbReference type="ARBA" id="ARBA00022679"/>
    </source>
</evidence>
<keyword evidence="4 12" id="KW-0808">Transferase</keyword>
<evidence type="ECO:0000256" key="7">
    <source>
        <dbReference type="ARBA" id="ARBA00022989"/>
    </source>
</evidence>
<dbReference type="Pfam" id="PF04191">
    <property type="entry name" value="PEMT"/>
    <property type="match status" value="2"/>
</dbReference>
<feature type="transmembrane region" description="Helical" evidence="12 13">
    <location>
        <begin position="281"/>
        <end position="310"/>
    </location>
</feature>
<dbReference type="InterPro" id="IPR016219">
    <property type="entry name" value="Phosphatid-EA_MeTrfase_fun"/>
</dbReference>
<dbReference type="InterPro" id="IPR007318">
    <property type="entry name" value="Phopholipid_MeTrfase"/>
</dbReference>
<dbReference type="EC" id="2.1.1.17" evidence="12 13"/>
<evidence type="ECO:0000256" key="12">
    <source>
        <dbReference type="HAMAP-Rule" id="MF_03217"/>
    </source>
</evidence>
<evidence type="ECO:0000256" key="1">
    <source>
        <dbReference type="ARBA" id="ARBA00004127"/>
    </source>
</evidence>
<evidence type="ECO:0000256" key="3">
    <source>
        <dbReference type="ARBA" id="ARBA00022603"/>
    </source>
</evidence>
<feature type="transmembrane region" description="Helical" evidence="12 13">
    <location>
        <begin position="210"/>
        <end position="232"/>
    </location>
</feature>
<evidence type="ECO:0000256" key="11">
    <source>
        <dbReference type="ARBA" id="ARBA00023264"/>
    </source>
</evidence>
<feature type="transmembrane region" description="Helical" evidence="12 13">
    <location>
        <begin position="446"/>
        <end position="466"/>
    </location>
</feature>
<evidence type="ECO:0000256" key="13">
    <source>
        <dbReference type="RuleBase" id="RU361122"/>
    </source>
</evidence>
<keyword evidence="5 12" id="KW-0949">S-adenosyl-L-methionine</keyword>
<comment type="similarity">
    <text evidence="12 13">Belongs to the class VI-like SAM-binding methyltransferase superfamily. CHO2 family.</text>
</comment>
<keyword evidence="6 12" id="KW-0812">Transmembrane</keyword>
<keyword evidence="10 12" id="KW-0594">Phospholipid biosynthesis</keyword>
<keyword evidence="9 12" id="KW-0472">Membrane</keyword>
<evidence type="ECO:0000256" key="8">
    <source>
        <dbReference type="ARBA" id="ARBA00023098"/>
    </source>
</evidence>
<keyword evidence="3 12" id="KW-0489">Methyltransferase</keyword>
<dbReference type="OrthoDB" id="4583at2759"/>
<sequence length="985" mass="112082">MTTDSKVRLRSSTKQEKRLSDVHVESDGSSYSDRDLDMKKDKAIRSSYGRTPDGKVFRVPVTHEMVQTLLDPTKKKGFFDFLTLGIMAIEILLFFVLDTRTKQFLFLFLFAFWRLAYNVGLGVLLKFQSDSRGLVDLANRYHLFEPESKTYNWFRRELSAKMDDDYDYATSPVEYNTWLLYRQLVDVILMNDFTAYVCFALSWFNSSPQSGFFLADSLRWVGGIFLIVFNIWVKIDAQRVVKDFAWYWGDFFFLIEQSLTFDGVFEMAPHPMYSVGYCGYYGISLMCASYMVLFVSLAAHMLQFAFLIYVENPHIEKTYNPPTAPKRQTPSKVVAEDDKDDAQVDAEDLSTTYFRRDLIVFKNIDFFRSTDLVSIMIMAYAVLLPLLLPQRAGIIVAFAQALFWRIAHSYGLGALLSSQSQRKFFTRHFVKWGGGVQEAFQNWKSIYNLSLCMTYISFIVAAWKMYSLPMDWTYGTTLLRHTLGVSFIALHVWTSASIYEALGDFGWFYGDFFIDDHPSELLYTGIYRFLNNPEKIMGHAAFWGFTLIANSKAIFVLALFSQISNLLFIHYVETPHMRKLYGDQIRKEAGLTKTLKSAAIAIPKNIPDKLQQEVAKLIHEKQEIQTAVNKTKNVERMVKETVEKVERAMEETKTVMADLMDAARPRLQEMLLETRTMLQTQRVRLIPQVVNIEMYDLSKYAIQQKRSKYELGQGISCYWQAPKTHGERDWIGIYRVHHNKNKRVTNISSRGLWTWANSKRNKNDSASFESTPATTASSSLASLSTLTPSTESLLADEGHFTDTTELDDHEPPVVAFAQGAVGTDDDADTGAVHLGGNRLPWEPGTYELRYHHNGKHNVMACSEPFDIVAPSPKDAADLAGVQRQLLRLMQNALDNDPDIMPVSVTDAFIGISEKEARHIVGVIKLLYGVEFAWEVVRIDNSVAKLAKRVQLGVDALSPFPSSYKSKASDLSACAPTIPVTASDAL</sequence>
<proteinExistence type="inferred from homology"/>
<feature type="region of interest" description="Disordered" evidence="15">
    <location>
        <begin position="762"/>
        <end position="783"/>
    </location>
</feature>
<dbReference type="Gene3D" id="2.60.40.2840">
    <property type="match status" value="1"/>
</dbReference>
<accession>A0A1X2GT10</accession>
<keyword evidence="12 13" id="KW-0256">Endoplasmic reticulum</keyword>
<feature type="compositionally biased region" description="Basic and acidic residues" evidence="15">
    <location>
        <begin position="13"/>
        <end position="38"/>
    </location>
</feature>
<evidence type="ECO:0000256" key="10">
    <source>
        <dbReference type="ARBA" id="ARBA00023209"/>
    </source>
</evidence>
<keyword evidence="11 12" id="KW-1208">Phospholipid metabolism</keyword>
<evidence type="ECO:0000313" key="16">
    <source>
        <dbReference type="EMBL" id="ORX60539.1"/>
    </source>
</evidence>
<feature type="transmembrane region" description="Helical" evidence="12 13">
    <location>
        <begin position="394"/>
        <end position="417"/>
    </location>
</feature>
<feature type="transmembrane region" description="Helical" evidence="12 13">
    <location>
        <begin position="103"/>
        <end position="125"/>
    </location>
</feature>
<dbReference type="PANTHER" id="PTHR32138">
    <property type="entry name" value="PHOSPHATIDYLETHANOLAMINE N-METHYLTRANSFERASE"/>
    <property type="match status" value="1"/>
</dbReference>
<feature type="compositionally biased region" description="Low complexity" evidence="15">
    <location>
        <begin position="765"/>
        <end position="783"/>
    </location>
</feature>
<evidence type="ECO:0000256" key="2">
    <source>
        <dbReference type="ARBA" id="ARBA00022516"/>
    </source>
</evidence>
<feature type="transmembrane region" description="Helical" evidence="12 13">
    <location>
        <begin position="540"/>
        <end position="560"/>
    </location>
</feature>
<comment type="pathway">
    <text evidence="12 13">Phospholipid metabolism; phosphatidylcholine biosynthesis.</text>
</comment>
<dbReference type="STRING" id="101127.A0A1X2GT10"/>
<organism evidence="16 17">
    <name type="scientific">Hesseltinella vesiculosa</name>
    <dbReference type="NCBI Taxonomy" id="101127"/>
    <lineage>
        <taxon>Eukaryota</taxon>
        <taxon>Fungi</taxon>
        <taxon>Fungi incertae sedis</taxon>
        <taxon>Mucoromycota</taxon>
        <taxon>Mucoromycotina</taxon>
        <taxon>Mucoromycetes</taxon>
        <taxon>Mucorales</taxon>
        <taxon>Cunninghamellaceae</taxon>
        <taxon>Hesseltinella</taxon>
    </lineage>
</organism>
<evidence type="ECO:0000313" key="17">
    <source>
        <dbReference type="Proteomes" id="UP000242146"/>
    </source>
</evidence>
<evidence type="ECO:0000256" key="6">
    <source>
        <dbReference type="ARBA" id="ARBA00022692"/>
    </source>
</evidence>
<keyword evidence="2 12" id="KW-0444">Lipid biosynthesis</keyword>
<evidence type="ECO:0000256" key="14">
    <source>
        <dbReference type="SAM" id="Coils"/>
    </source>
</evidence>
<feature type="transmembrane region" description="Helical" evidence="12 13">
    <location>
        <begin position="478"/>
        <end position="499"/>
    </location>
</feature>
<dbReference type="Proteomes" id="UP000242146">
    <property type="component" value="Unassembled WGS sequence"/>
</dbReference>
<feature type="coiled-coil region" evidence="14">
    <location>
        <begin position="631"/>
        <end position="662"/>
    </location>
</feature>
<reference evidence="16 17" key="1">
    <citation type="submission" date="2016-07" db="EMBL/GenBank/DDBJ databases">
        <title>Pervasive Adenine N6-methylation of Active Genes in Fungi.</title>
        <authorList>
            <consortium name="DOE Joint Genome Institute"/>
            <person name="Mondo S.J."/>
            <person name="Dannebaum R.O."/>
            <person name="Kuo R.C."/>
            <person name="Labutti K."/>
            <person name="Haridas S."/>
            <person name="Kuo A."/>
            <person name="Salamov A."/>
            <person name="Ahrendt S.R."/>
            <person name="Lipzen A."/>
            <person name="Sullivan W."/>
            <person name="Andreopoulos W.B."/>
            <person name="Clum A."/>
            <person name="Lindquist E."/>
            <person name="Daum C."/>
            <person name="Ramamoorthy G.K."/>
            <person name="Gryganskyi A."/>
            <person name="Culley D."/>
            <person name="Magnuson J.K."/>
            <person name="James T.Y."/>
            <person name="O'Malley M.A."/>
            <person name="Stajich J.E."/>
            <person name="Spatafora J.W."/>
            <person name="Visel A."/>
            <person name="Grigoriev I.V."/>
        </authorList>
    </citation>
    <scope>NUCLEOTIDE SEQUENCE [LARGE SCALE GENOMIC DNA]</scope>
    <source>
        <strain evidence="16 17">NRRL 3301</strain>
    </source>
</reference>
<evidence type="ECO:0000256" key="5">
    <source>
        <dbReference type="ARBA" id="ARBA00022691"/>
    </source>
</evidence>
<dbReference type="UniPathway" id="UPA00753"/>
<feature type="region of interest" description="Disordered" evidence="15">
    <location>
        <begin position="1"/>
        <end position="38"/>
    </location>
</feature>
<dbReference type="GO" id="GO:0005789">
    <property type="term" value="C:endoplasmic reticulum membrane"/>
    <property type="evidence" value="ECO:0007669"/>
    <property type="project" value="UniProtKB-SubCell"/>
</dbReference>
<dbReference type="PIRSF" id="PIRSF000383">
    <property type="entry name" value="PEAMT"/>
    <property type="match status" value="1"/>
</dbReference>
<keyword evidence="8 12" id="KW-0443">Lipid metabolism</keyword>
<feature type="transmembrane region" description="Helical" evidence="12 13">
    <location>
        <begin position="372"/>
        <end position="388"/>
    </location>
</feature>
<dbReference type="Gene3D" id="1.20.120.1630">
    <property type="match status" value="1"/>
</dbReference>
<gene>
    <name evidence="16" type="ORF">DM01DRAFT_1404787</name>
</gene>
<comment type="catalytic activity">
    <reaction evidence="12 13">
        <text>a 1,2-diacyl-sn-glycero-3-phosphoethanolamine + S-adenosyl-L-methionine = a 1,2-diacyl-sn-glycero-3-phospho-N-methylethanolamine + S-adenosyl-L-homocysteine + H(+)</text>
        <dbReference type="Rhea" id="RHEA:11164"/>
        <dbReference type="ChEBI" id="CHEBI:15378"/>
        <dbReference type="ChEBI" id="CHEBI:57856"/>
        <dbReference type="ChEBI" id="CHEBI:59789"/>
        <dbReference type="ChEBI" id="CHEBI:64573"/>
        <dbReference type="ChEBI" id="CHEBI:64612"/>
        <dbReference type="EC" id="2.1.1.17"/>
    </reaction>
</comment>
<dbReference type="GO" id="GO:0004608">
    <property type="term" value="F:phosphatidylethanolamine N-methyltransferase activity"/>
    <property type="evidence" value="ECO:0007669"/>
    <property type="project" value="UniProtKB-UniRule"/>
</dbReference>
<name>A0A1X2GT10_9FUNG</name>
<comment type="caution">
    <text evidence="12 13">Lacks conserved residue(s) required for the propagation of feature annotation.</text>
</comment>
<evidence type="ECO:0000256" key="9">
    <source>
        <dbReference type="ARBA" id="ARBA00023136"/>
    </source>
</evidence>
<keyword evidence="14" id="KW-0175">Coiled coil</keyword>
<evidence type="ECO:0000256" key="15">
    <source>
        <dbReference type="SAM" id="MobiDB-lite"/>
    </source>
</evidence>
<keyword evidence="17" id="KW-1185">Reference proteome</keyword>
<comment type="subcellular location">
    <subcellularLocation>
        <location evidence="1">Endomembrane system</location>
        <topology evidence="1">Multi-pass membrane protein</topology>
    </subcellularLocation>
    <subcellularLocation>
        <location evidence="12 13">Endoplasmic reticulum membrane</location>
        <topology evidence="12 13">Multi-pass membrane protein</topology>
    </subcellularLocation>
</comment>
<dbReference type="GO" id="GO:0006656">
    <property type="term" value="P:phosphatidylcholine biosynthetic process"/>
    <property type="evidence" value="ECO:0007669"/>
    <property type="project" value="UniProtKB-UniRule"/>
</dbReference>
<comment type="function">
    <text evidence="12 13">Catalyzes the first step of the methylation pathway of phosphatidylcholine biosynthesis, the SAM-dependent methylation of phosphatidylethanolamine (PE) to phosphatidylmonomethylethanolamine (PMME).</text>
</comment>
<dbReference type="PANTHER" id="PTHR32138:SF0">
    <property type="entry name" value="PHOSPHATIDYLETHANOLAMINE N-METHYLTRANSFERASE"/>
    <property type="match status" value="1"/>
</dbReference>
<dbReference type="PROSITE" id="PS51598">
    <property type="entry name" value="SAM_CHO2"/>
    <property type="match status" value="1"/>
</dbReference>
<comment type="caution">
    <text evidence="16">The sequence shown here is derived from an EMBL/GenBank/DDBJ whole genome shotgun (WGS) entry which is preliminary data.</text>
</comment>
<feature type="transmembrane region" description="Helical" evidence="12 13">
    <location>
        <begin position="78"/>
        <end position="97"/>
    </location>
</feature>
<dbReference type="AlphaFoldDB" id="A0A1X2GT10"/>
<protein>
    <recommendedName>
        <fullName evidence="12 13">Phosphatidylethanolamine N-methyltransferase</fullName>
        <shortName evidence="12">PE methyltransferase</shortName>
        <shortName evidence="12 13">PEAMT</shortName>
        <shortName evidence="12">PEMT</shortName>
        <ecNumber evidence="12 13">2.1.1.17</ecNumber>
    </recommendedName>
</protein>
<dbReference type="EMBL" id="MCGT01000004">
    <property type="protein sequence ID" value="ORX60539.1"/>
    <property type="molecule type" value="Genomic_DNA"/>
</dbReference>
<keyword evidence="7 12" id="KW-1133">Transmembrane helix</keyword>